<keyword evidence="1" id="KW-0175">Coiled coil</keyword>
<keyword evidence="3" id="KW-1185">Reference proteome</keyword>
<organism evidence="2 3">
    <name type="scientific">Hoeflea olei</name>
    <dbReference type="NCBI Taxonomy" id="1480615"/>
    <lineage>
        <taxon>Bacteria</taxon>
        <taxon>Pseudomonadati</taxon>
        <taxon>Pseudomonadota</taxon>
        <taxon>Alphaproteobacteria</taxon>
        <taxon>Hyphomicrobiales</taxon>
        <taxon>Rhizobiaceae</taxon>
        <taxon>Hoeflea</taxon>
    </lineage>
</organism>
<dbReference type="AlphaFoldDB" id="A0A1C1YYV0"/>
<evidence type="ECO:0000313" key="3">
    <source>
        <dbReference type="Proteomes" id="UP000094795"/>
    </source>
</evidence>
<dbReference type="OrthoDB" id="7165680at2"/>
<reference evidence="2 3" key="1">
    <citation type="submission" date="2015-12" db="EMBL/GenBank/DDBJ databases">
        <authorList>
            <person name="Shamseldin A."/>
            <person name="Moawad H."/>
            <person name="Abd El-Rahim W.M."/>
            <person name="Sadowsky M.J."/>
        </authorList>
    </citation>
    <scope>NUCLEOTIDE SEQUENCE [LARGE SCALE GENOMIC DNA]</scope>
    <source>
        <strain evidence="2 3">JC234</strain>
    </source>
</reference>
<proteinExistence type="predicted"/>
<accession>A0A1C1YYV0</accession>
<evidence type="ECO:0008006" key="4">
    <source>
        <dbReference type="Google" id="ProtNLM"/>
    </source>
</evidence>
<sequence length="118" mass="12792">MLRTLDLVLVGAMIAAATVTYQIKHAAEIKLEEVADLQAKIKLQEETIDLLEADWSLLNQPSRLQRLSTAFEAELGLKPIDATQMAQPDELPGFASDFAPKIAEGETDATLTTGSVQP</sequence>
<evidence type="ECO:0000313" key="2">
    <source>
        <dbReference type="EMBL" id="OCW58586.1"/>
    </source>
</evidence>
<name>A0A1C1YYV0_9HYPH</name>
<gene>
    <name evidence="2" type="ORF">AWJ14_05425</name>
</gene>
<dbReference type="STRING" id="1480615.AWJ14_05425"/>
<dbReference type="EMBL" id="LQZT01000005">
    <property type="protein sequence ID" value="OCW58586.1"/>
    <property type="molecule type" value="Genomic_DNA"/>
</dbReference>
<evidence type="ECO:0000256" key="1">
    <source>
        <dbReference type="SAM" id="Coils"/>
    </source>
</evidence>
<protein>
    <recommendedName>
        <fullName evidence="4">Cell division protein FtsL</fullName>
    </recommendedName>
</protein>
<feature type="coiled-coil region" evidence="1">
    <location>
        <begin position="27"/>
        <end position="54"/>
    </location>
</feature>
<comment type="caution">
    <text evidence="2">The sequence shown here is derived from an EMBL/GenBank/DDBJ whole genome shotgun (WGS) entry which is preliminary data.</text>
</comment>
<dbReference type="RefSeq" id="WP_066176103.1">
    <property type="nucleotide sequence ID" value="NZ_LQZT01000005.1"/>
</dbReference>
<dbReference type="Proteomes" id="UP000094795">
    <property type="component" value="Unassembled WGS sequence"/>
</dbReference>